<evidence type="ECO:0000256" key="8">
    <source>
        <dbReference type="SAM" id="SignalP"/>
    </source>
</evidence>
<feature type="coiled-coil region" evidence="5">
    <location>
        <begin position="456"/>
        <end position="490"/>
    </location>
</feature>
<feature type="region of interest" description="Disordered" evidence="6">
    <location>
        <begin position="93"/>
        <end position="115"/>
    </location>
</feature>
<name>A0A0R2MLH5_9LACO</name>
<dbReference type="Proteomes" id="UP000051783">
    <property type="component" value="Unassembled WGS sequence"/>
</dbReference>
<feature type="signal peptide" evidence="8">
    <location>
        <begin position="1"/>
        <end position="25"/>
    </location>
</feature>
<keyword evidence="5" id="KW-0175">Coiled coil</keyword>
<dbReference type="AlphaFoldDB" id="A0A0R2MLH5"/>
<evidence type="ECO:0000256" key="3">
    <source>
        <dbReference type="ARBA" id="ARBA00022729"/>
    </source>
</evidence>
<feature type="compositionally biased region" description="Polar residues" evidence="6">
    <location>
        <begin position="566"/>
        <end position="578"/>
    </location>
</feature>
<feature type="transmembrane region" description="Helical" evidence="7">
    <location>
        <begin position="765"/>
        <end position="783"/>
    </location>
</feature>
<evidence type="ECO:0000256" key="1">
    <source>
        <dbReference type="ARBA" id="ARBA00022512"/>
    </source>
</evidence>
<dbReference type="InterPro" id="IPR019931">
    <property type="entry name" value="LPXTG_anchor"/>
</dbReference>
<keyword evidence="3 8" id="KW-0732">Signal</keyword>
<feature type="region of interest" description="Disordered" evidence="6">
    <location>
        <begin position="651"/>
        <end position="703"/>
    </location>
</feature>
<keyword evidence="1" id="KW-0134">Cell wall</keyword>
<evidence type="ECO:0000256" key="2">
    <source>
        <dbReference type="ARBA" id="ARBA00022525"/>
    </source>
</evidence>
<proteinExistence type="predicted"/>
<organism evidence="10 11">
    <name type="scientific">Lactiplantibacillus xiangfangensis</name>
    <dbReference type="NCBI Taxonomy" id="942150"/>
    <lineage>
        <taxon>Bacteria</taxon>
        <taxon>Bacillati</taxon>
        <taxon>Bacillota</taxon>
        <taxon>Bacilli</taxon>
        <taxon>Lactobacillales</taxon>
        <taxon>Lactobacillaceae</taxon>
        <taxon>Lactiplantibacillus</taxon>
    </lineage>
</organism>
<feature type="chain" id="PRO_5006420605" description="Gram-positive cocci surface proteins LPxTG domain-containing protein" evidence="8">
    <location>
        <begin position="26"/>
        <end position="787"/>
    </location>
</feature>
<evidence type="ECO:0000256" key="5">
    <source>
        <dbReference type="SAM" id="Coils"/>
    </source>
</evidence>
<keyword evidence="11" id="KW-1185">Reference proteome</keyword>
<reference evidence="10 11" key="1">
    <citation type="journal article" date="2015" name="Genome Announc.">
        <title>Expanding the biotechnology potential of lactobacilli through comparative genomics of 213 strains and associated genera.</title>
        <authorList>
            <person name="Sun Z."/>
            <person name="Harris H.M."/>
            <person name="McCann A."/>
            <person name="Guo C."/>
            <person name="Argimon S."/>
            <person name="Zhang W."/>
            <person name="Yang X."/>
            <person name="Jeffery I.B."/>
            <person name="Cooney J.C."/>
            <person name="Kagawa T.F."/>
            <person name="Liu W."/>
            <person name="Song Y."/>
            <person name="Salvetti E."/>
            <person name="Wrobel A."/>
            <person name="Rasinkangas P."/>
            <person name="Parkhill J."/>
            <person name="Rea M.C."/>
            <person name="O'Sullivan O."/>
            <person name="Ritari J."/>
            <person name="Douillard F.P."/>
            <person name="Paul Ross R."/>
            <person name="Yang R."/>
            <person name="Briner A.E."/>
            <person name="Felis G.E."/>
            <person name="de Vos W.M."/>
            <person name="Barrangou R."/>
            <person name="Klaenhammer T.R."/>
            <person name="Caufield P.W."/>
            <person name="Cui Y."/>
            <person name="Zhang H."/>
            <person name="O'Toole P.W."/>
        </authorList>
    </citation>
    <scope>NUCLEOTIDE SEQUENCE [LARGE SCALE GENOMIC DNA]</scope>
    <source>
        <strain evidence="10 11">LMG 26013</strain>
    </source>
</reference>
<dbReference type="RefSeq" id="WP_057705996.1">
    <property type="nucleotide sequence ID" value="NZ_JQCL01000054.1"/>
</dbReference>
<evidence type="ECO:0000256" key="4">
    <source>
        <dbReference type="ARBA" id="ARBA00023088"/>
    </source>
</evidence>
<feature type="compositionally biased region" description="Low complexity" evidence="6">
    <location>
        <begin position="605"/>
        <end position="624"/>
    </location>
</feature>
<evidence type="ECO:0000313" key="11">
    <source>
        <dbReference type="Proteomes" id="UP000051783"/>
    </source>
</evidence>
<accession>A0A0R2MLH5</accession>
<evidence type="ECO:0000256" key="6">
    <source>
        <dbReference type="SAM" id="MobiDB-lite"/>
    </source>
</evidence>
<evidence type="ECO:0000256" key="7">
    <source>
        <dbReference type="SAM" id="Phobius"/>
    </source>
</evidence>
<dbReference type="EMBL" id="JQCL01000054">
    <property type="protein sequence ID" value="KRO11626.1"/>
    <property type="molecule type" value="Genomic_DNA"/>
</dbReference>
<evidence type="ECO:0000259" key="9">
    <source>
        <dbReference type="PROSITE" id="PS50847"/>
    </source>
</evidence>
<feature type="compositionally biased region" description="Polar residues" evidence="6">
    <location>
        <begin position="654"/>
        <end position="691"/>
    </location>
</feature>
<evidence type="ECO:0000313" key="10">
    <source>
        <dbReference type="EMBL" id="KRO11626.1"/>
    </source>
</evidence>
<sequence>MNKKITVTLIITAAALGAGTFEAKADTVNQSSAGKASSASTVTQTSSAKTATSAASQTHAAVSQAQQNVSTATEAQSTAQVAASSAAQAASDETTKLSQLSPDGLNQEKAAATKAVADDTVKVQTTTTDLTAAKSQAASATSNVSSATSTATVATSDLQQAKDTAGSAQVATSQANVAVNTAEDNVNQLQEQMDAQPKVKVDGQTWKSLNAEEQHVHQLPLLQQFAAEAAYESKAIVFMDQVEADNNYTASKVDSETAVANLNAVTQEQWADLTRFALVMINQLLAQWNGDNSHNFTSTLEDITLGQQYVSEYGRNTLLEDLLKNVSQQYDFDSADDENINLGSDPTLADEISAGTLTIGNMKEAIYRTTMNWTEVPDLSDSDILSDSYLAIGIDDHGGIHEIIHTPFNTPNSANTTLITPVDFAAQLATAKADLATKTADAKTEAIAFDQANAAVADATAHNEQAQAALQAAQQELAAKVADVQTLTAQLTAAQIQLAKDLAWLASLNQAIADLKVAIAKQTDVVAQAQEMVVTTGKALNDANSALVAAKVALQRAQMQLTAAQANDVNDHPSQPVVTTPAKPVDVPDEVEKPSTVPDNGSQLVVTTPTKPVDVPDKVVTSPTQPSVGDANGKHPVVTVATKPIGVADKPITFPTQPTSVSSNGSHSVTITSTRPVSVNSKRQPETNGQVTRPEKSMVLPSGKPTRTLRVLTPAKLQYKYERVNIGSYRPNIGGTVVMSIHQSNSSIQGATLPQTNEKNTGNQGIFAGVLALLLTTISLFGFKRQR</sequence>
<keyword evidence="7" id="KW-1133">Transmembrane helix</keyword>
<protein>
    <recommendedName>
        <fullName evidence="9">Gram-positive cocci surface proteins LPxTG domain-containing protein</fullName>
    </recommendedName>
</protein>
<keyword evidence="4" id="KW-0572">Peptidoglycan-anchor</keyword>
<keyword evidence="7" id="KW-0812">Transmembrane</keyword>
<keyword evidence="7" id="KW-0472">Membrane</keyword>
<feature type="region of interest" description="Disordered" evidence="6">
    <location>
        <begin position="566"/>
        <end position="635"/>
    </location>
</feature>
<feature type="domain" description="Gram-positive cocci surface proteins LPxTG" evidence="9">
    <location>
        <begin position="753"/>
        <end position="787"/>
    </location>
</feature>
<comment type="caution">
    <text evidence="10">The sequence shown here is derived from an EMBL/GenBank/DDBJ whole genome shotgun (WGS) entry which is preliminary data.</text>
</comment>
<gene>
    <name evidence="10" type="ORF">IV64_GL002264</name>
</gene>
<keyword evidence="2" id="KW-0964">Secreted</keyword>
<dbReference type="PATRIC" id="fig|942150.3.peg.2368"/>
<dbReference type="PROSITE" id="PS50847">
    <property type="entry name" value="GRAM_POS_ANCHORING"/>
    <property type="match status" value="1"/>
</dbReference>